<sequence length="494" mass="53562">MNETEVLIVGGGVVGLSAAAFLAWHGVSCRVVERRADLSIHPRARGFNPRAVELLRQVGLEPAVLEASKGFAGHTMRARVESLTGKEMFRADLPTATDLDRLSPSPWALCSQDRLEPLLREHAVELGARVDFGVELSAFEQDGDGVTATVRSRADGSAERIRARYLIGADGVRSRVRQRLGIELKGTPALLRQLSIVFKADLREYLGERRFAICQVVNDTVEGLLVHDDTLTQGTFYIQYDPAKGQSSADYPWPRCVQLVRAAIGAPGLPVRILDTQSWELSALSATRYGEGRVFLAGDAVHVMPPVGGFGASTGIQDAHNLAWKLAHVLRGKAGPELLDTYEAERAPVGEFTVEQCLRRVTSGTGFGRPPADAGLLDDLTLTLGFRYGEGEYAEPTGEPGTRAPHVPLGDGRSTLDLFGREPCLLTASSGERWRAAVPDLEVHVVRAPEWAARYGVERDGAVLVRPDGIVAWRGSSPEELPDALARVLCRATR</sequence>
<keyword evidence="4" id="KW-1133">Transmembrane helix</keyword>
<dbReference type="PANTHER" id="PTHR43004">
    <property type="entry name" value="TRK SYSTEM POTASSIUM UPTAKE PROTEIN"/>
    <property type="match status" value="1"/>
</dbReference>
<dbReference type="Gene3D" id="3.50.50.60">
    <property type="entry name" value="FAD/NAD(P)-binding domain"/>
    <property type="match status" value="1"/>
</dbReference>
<reference evidence="6 7" key="1">
    <citation type="submission" date="2020-08" db="EMBL/GenBank/DDBJ databases">
        <title>Genomic Encyclopedia of Type Strains, Phase IV (KMG-IV): sequencing the most valuable type-strain genomes for metagenomic binning, comparative biology and taxonomic classification.</title>
        <authorList>
            <person name="Goeker M."/>
        </authorList>
    </citation>
    <scope>NUCLEOTIDE SEQUENCE [LARGE SCALE GENOMIC DNA]</scope>
    <source>
        <strain evidence="6 7">DSM 45385</strain>
    </source>
</reference>
<evidence type="ECO:0000259" key="5">
    <source>
        <dbReference type="Pfam" id="PF01494"/>
    </source>
</evidence>
<dbReference type="Gene3D" id="3.30.9.10">
    <property type="entry name" value="D-Amino Acid Oxidase, subunit A, domain 2"/>
    <property type="match status" value="1"/>
</dbReference>
<accession>A0A7W8A884</accession>
<dbReference type="EMBL" id="JACHIN010000008">
    <property type="protein sequence ID" value="MBB5080436.1"/>
    <property type="molecule type" value="Genomic_DNA"/>
</dbReference>
<protein>
    <submittedName>
        <fullName evidence="6">2-polyprenyl-6-methoxyphenol hydroxylase-like FAD-dependent oxidoreductase</fullName>
    </submittedName>
</protein>
<dbReference type="InterPro" id="IPR050641">
    <property type="entry name" value="RIFMO-like"/>
</dbReference>
<dbReference type="PRINTS" id="PR00420">
    <property type="entry name" value="RNGMNOXGNASE"/>
</dbReference>
<dbReference type="InterPro" id="IPR002938">
    <property type="entry name" value="FAD-bd"/>
</dbReference>
<organism evidence="6 7">
    <name type="scientific">Nonomuraea endophytica</name>
    <dbReference type="NCBI Taxonomy" id="714136"/>
    <lineage>
        <taxon>Bacteria</taxon>
        <taxon>Bacillati</taxon>
        <taxon>Actinomycetota</taxon>
        <taxon>Actinomycetes</taxon>
        <taxon>Streptosporangiales</taxon>
        <taxon>Streptosporangiaceae</taxon>
        <taxon>Nonomuraea</taxon>
    </lineage>
</organism>
<proteinExistence type="predicted"/>
<keyword evidence="4" id="KW-0812">Transmembrane</keyword>
<comment type="caution">
    <text evidence="6">The sequence shown here is derived from an EMBL/GenBank/DDBJ whole genome shotgun (WGS) entry which is preliminary data.</text>
</comment>
<keyword evidence="2" id="KW-0285">Flavoprotein</keyword>
<dbReference type="Pfam" id="PF01494">
    <property type="entry name" value="FAD_binding_3"/>
    <property type="match status" value="1"/>
</dbReference>
<dbReference type="RefSeq" id="WP_184966923.1">
    <property type="nucleotide sequence ID" value="NZ_JACHIN010000008.1"/>
</dbReference>
<evidence type="ECO:0000256" key="2">
    <source>
        <dbReference type="ARBA" id="ARBA00022630"/>
    </source>
</evidence>
<dbReference type="PANTHER" id="PTHR43004:SF19">
    <property type="entry name" value="BINDING MONOOXYGENASE, PUTATIVE (JCVI)-RELATED"/>
    <property type="match status" value="1"/>
</dbReference>
<dbReference type="InterPro" id="IPR036188">
    <property type="entry name" value="FAD/NAD-bd_sf"/>
</dbReference>
<evidence type="ECO:0000256" key="3">
    <source>
        <dbReference type="ARBA" id="ARBA00022827"/>
    </source>
</evidence>
<gene>
    <name evidence="6" type="ORF">HNR40_005923</name>
</gene>
<evidence type="ECO:0000256" key="1">
    <source>
        <dbReference type="ARBA" id="ARBA00001974"/>
    </source>
</evidence>
<dbReference type="Proteomes" id="UP000568380">
    <property type="component" value="Unassembled WGS sequence"/>
</dbReference>
<dbReference type="Gene3D" id="3.40.30.120">
    <property type="match status" value="1"/>
</dbReference>
<evidence type="ECO:0000313" key="6">
    <source>
        <dbReference type="EMBL" id="MBB5080436.1"/>
    </source>
</evidence>
<keyword evidence="4" id="KW-0472">Membrane</keyword>
<comment type="cofactor">
    <cofactor evidence="1">
        <name>FAD</name>
        <dbReference type="ChEBI" id="CHEBI:57692"/>
    </cofactor>
</comment>
<dbReference type="AlphaFoldDB" id="A0A7W8A884"/>
<feature type="domain" description="FAD-binding" evidence="5">
    <location>
        <begin position="3"/>
        <end position="355"/>
    </location>
</feature>
<dbReference type="SUPFAM" id="SSF51905">
    <property type="entry name" value="FAD/NAD(P)-binding domain"/>
    <property type="match status" value="1"/>
</dbReference>
<dbReference type="GO" id="GO:0016709">
    <property type="term" value="F:oxidoreductase activity, acting on paired donors, with incorporation or reduction of molecular oxygen, NAD(P)H as one donor, and incorporation of one atom of oxygen"/>
    <property type="evidence" value="ECO:0007669"/>
    <property type="project" value="UniProtKB-ARBA"/>
</dbReference>
<evidence type="ECO:0000313" key="7">
    <source>
        <dbReference type="Proteomes" id="UP000568380"/>
    </source>
</evidence>
<feature type="transmembrane region" description="Helical" evidence="4">
    <location>
        <begin position="6"/>
        <end position="27"/>
    </location>
</feature>
<keyword evidence="3" id="KW-0274">FAD</keyword>
<dbReference type="Pfam" id="PF21274">
    <property type="entry name" value="Rng_hyd_C"/>
    <property type="match status" value="1"/>
</dbReference>
<keyword evidence="7" id="KW-1185">Reference proteome</keyword>
<evidence type="ECO:0000256" key="4">
    <source>
        <dbReference type="SAM" id="Phobius"/>
    </source>
</evidence>
<name>A0A7W8A884_9ACTN</name>
<dbReference type="GO" id="GO:0071949">
    <property type="term" value="F:FAD binding"/>
    <property type="evidence" value="ECO:0007669"/>
    <property type="project" value="InterPro"/>
</dbReference>